<dbReference type="AlphaFoldDB" id="A0A8J2HAW1"/>
<reference evidence="2" key="1">
    <citation type="submission" date="2021-04" db="EMBL/GenBank/DDBJ databases">
        <authorList>
            <person name="Chebbi M.A.C M."/>
        </authorList>
    </citation>
    <scope>NUCLEOTIDE SEQUENCE</scope>
</reference>
<evidence type="ECO:0000313" key="2">
    <source>
        <dbReference type="EMBL" id="CAG5089863.1"/>
    </source>
</evidence>
<protein>
    <submittedName>
        <fullName evidence="2">Uncharacterized protein</fullName>
    </submittedName>
</protein>
<gene>
    <name evidence="2" type="ORF">HICCMSTLAB_LOCUS5407</name>
</gene>
<proteinExistence type="predicted"/>
<keyword evidence="1" id="KW-0175">Coiled coil</keyword>
<organism evidence="2 3">
    <name type="scientific">Cotesia congregata</name>
    <name type="common">Parasitoid wasp</name>
    <name type="synonym">Apanteles congregatus</name>
    <dbReference type="NCBI Taxonomy" id="51543"/>
    <lineage>
        <taxon>Eukaryota</taxon>
        <taxon>Metazoa</taxon>
        <taxon>Ecdysozoa</taxon>
        <taxon>Arthropoda</taxon>
        <taxon>Hexapoda</taxon>
        <taxon>Insecta</taxon>
        <taxon>Pterygota</taxon>
        <taxon>Neoptera</taxon>
        <taxon>Endopterygota</taxon>
        <taxon>Hymenoptera</taxon>
        <taxon>Apocrita</taxon>
        <taxon>Ichneumonoidea</taxon>
        <taxon>Braconidae</taxon>
        <taxon>Microgastrinae</taxon>
        <taxon>Cotesia</taxon>
    </lineage>
</organism>
<keyword evidence="3" id="KW-1185">Reference proteome</keyword>
<accession>A0A8J2HAW1</accession>
<dbReference type="EMBL" id="CAJNRD030001119">
    <property type="protein sequence ID" value="CAG5089863.1"/>
    <property type="molecule type" value="Genomic_DNA"/>
</dbReference>
<comment type="caution">
    <text evidence="2">The sequence shown here is derived from an EMBL/GenBank/DDBJ whole genome shotgun (WGS) entry which is preliminary data.</text>
</comment>
<feature type="coiled-coil region" evidence="1">
    <location>
        <begin position="312"/>
        <end position="360"/>
    </location>
</feature>
<evidence type="ECO:0000313" key="3">
    <source>
        <dbReference type="Proteomes" id="UP000786811"/>
    </source>
</evidence>
<sequence>MTFNRRLYIAALSVTPKQIFILGVNNRDYGGKSNCLLYISFVQARSFFISPTRNMGKYRRKVCSAPNCQSGTSKQRNLNKINNVPSNILFSFPKKGTATRFEWERFIGRKACDMKKPILLETAVPKNNVVKATDIEDGIVIEQLTDPNIVDETKDKIRPVLSKTACTIPTNVIRVTNIEELDENKGLIDTTVNENEVPESNEEQSIIDTNKTTVEELPSTLNKILEIFKTLINIYDATIYEVLANKKLFEVEKKFIKTKYDLEEIMHTINTIYSSDCCFIVKPHKTYNKIGRVRCEHCKKLQKKISRTRKIEQRKSEKRKEINKKVKKMKAENARLKAKTDKLKNHLDNTRTRLKDIKNKQIKDLIKENIASAHIEMVKAS</sequence>
<evidence type="ECO:0000256" key="1">
    <source>
        <dbReference type="SAM" id="Coils"/>
    </source>
</evidence>
<dbReference type="Proteomes" id="UP000786811">
    <property type="component" value="Unassembled WGS sequence"/>
</dbReference>
<name>A0A8J2HAW1_COTCN</name>